<dbReference type="InterPro" id="IPR035919">
    <property type="entry name" value="EAL_sf"/>
</dbReference>
<dbReference type="NCBIfam" id="TIGR00254">
    <property type="entry name" value="GGDEF"/>
    <property type="match status" value="1"/>
</dbReference>
<feature type="domain" description="EAL" evidence="7">
    <location>
        <begin position="332"/>
        <end position="586"/>
    </location>
</feature>
<dbReference type="InterPro" id="IPR000160">
    <property type="entry name" value="GGDEF_dom"/>
</dbReference>
<dbReference type="SMART" id="SM00091">
    <property type="entry name" value="PAS"/>
    <property type="match status" value="1"/>
</dbReference>
<gene>
    <name evidence="9" type="ORF">A3196_19265</name>
</gene>
<feature type="domain" description="PAC" evidence="6">
    <location>
        <begin position="99"/>
        <end position="151"/>
    </location>
</feature>
<dbReference type="Gene3D" id="3.30.450.20">
    <property type="entry name" value="PAS domain"/>
    <property type="match status" value="1"/>
</dbReference>
<reference evidence="9 10" key="1">
    <citation type="submission" date="2016-03" db="EMBL/GenBank/DDBJ databases">
        <title>Chemosynthetic sulphur-oxidizing symbionts of marine invertebrate animals are capable of nitrogen fixation.</title>
        <authorList>
            <person name="Petersen J.M."/>
            <person name="Kemper A."/>
            <person name="Gruber-Vodicka H."/>
            <person name="Cardini U."/>
            <person name="Geest Mvander."/>
            <person name="Kleiner M."/>
            <person name="Bulgheresi S."/>
            <person name="Fussmann M."/>
            <person name="Herbold C."/>
            <person name="Seah B.K.B."/>
            <person name="Antony C.Paul."/>
            <person name="Liu D."/>
            <person name="Belitz A."/>
            <person name="Weber M."/>
        </authorList>
    </citation>
    <scope>NUCLEOTIDE SEQUENCE [LARGE SCALE GENOMIC DNA]</scope>
    <source>
        <strain evidence="9">G_D</strain>
    </source>
</reference>
<dbReference type="EC" id="3.1.4.52" evidence="2"/>
<evidence type="ECO:0000256" key="4">
    <source>
        <dbReference type="ARBA" id="ARBA00051114"/>
    </source>
</evidence>
<comment type="caution">
    <text evidence="9">The sequence shown here is derived from an EMBL/GenBank/DDBJ whole genome shotgun (WGS) entry which is preliminary data.</text>
</comment>
<dbReference type="PROSITE" id="PS50887">
    <property type="entry name" value="GGDEF"/>
    <property type="match status" value="1"/>
</dbReference>
<evidence type="ECO:0000259" key="5">
    <source>
        <dbReference type="PROSITE" id="PS50112"/>
    </source>
</evidence>
<dbReference type="InterPro" id="IPR001610">
    <property type="entry name" value="PAC"/>
</dbReference>
<dbReference type="NCBIfam" id="TIGR00229">
    <property type="entry name" value="sensory_box"/>
    <property type="match status" value="1"/>
</dbReference>
<feature type="domain" description="GGDEF" evidence="8">
    <location>
        <begin position="190"/>
        <end position="323"/>
    </location>
</feature>
<dbReference type="FunFam" id="3.30.70.270:FF:000001">
    <property type="entry name" value="Diguanylate cyclase domain protein"/>
    <property type="match status" value="1"/>
</dbReference>
<dbReference type="PROSITE" id="PS50112">
    <property type="entry name" value="PAS"/>
    <property type="match status" value="1"/>
</dbReference>
<dbReference type="PANTHER" id="PTHR44757">
    <property type="entry name" value="DIGUANYLATE CYCLASE DGCP"/>
    <property type="match status" value="1"/>
</dbReference>
<evidence type="ECO:0000259" key="6">
    <source>
        <dbReference type="PROSITE" id="PS50113"/>
    </source>
</evidence>
<dbReference type="InterPro" id="IPR052155">
    <property type="entry name" value="Biofilm_reg_signaling"/>
</dbReference>
<feature type="domain" description="PAS" evidence="5">
    <location>
        <begin position="22"/>
        <end position="94"/>
    </location>
</feature>
<dbReference type="AlphaFoldDB" id="A0A1E2UHU2"/>
<dbReference type="CDD" id="cd01949">
    <property type="entry name" value="GGDEF"/>
    <property type="match status" value="1"/>
</dbReference>
<dbReference type="InterPro" id="IPR000014">
    <property type="entry name" value="PAS"/>
</dbReference>
<protein>
    <recommendedName>
        <fullName evidence="2">cyclic-guanylate-specific phosphodiesterase</fullName>
        <ecNumber evidence="2">3.1.4.52</ecNumber>
    </recommendedName>
</protein>
<keyword evidence="10" id="KW-1185">Reference proteome</keyword>
<dbReference type="PROSITE" id="PS50113">
    <property type="entry name" value="PAC"/>
    <property type="match status" value="1"/>
</dbReference>
<dbReference type="PROSITE" id="PS50883">
    <property type="entry name" value="EAL"/>
    <property type="match status" value="1"/>
</dbReference>
<dbReference type="CDD" id="cd00130">
    <property type="entry name" value="PAS"/>
    <property type="match status" value="1"/>
</dbReference>
<dbReference type="Pfam" id="PF00563">
    <property type="entry name" value="EAL"/>
    <property type="match status" value="1"/>
</dbReference>
<dbReference type="InterPro" id="IPR000700">
    <property type="entry name" value="PAS-assoc_C"/>
</dbReference>
<name>A0A1E2UHU2_9GAMM</name>
<dbReference type="Gene3D" id="3.20.20.450">
    <property type="entry name" value="EAL domain"/>
    <property type="match status" value="1"/>
</dbReference>
<dbReference type="CDD" id="cd01948">
    <property type="entry name" value="EAL"/>
    <property type="match status" value="1"/>
</dbReference>
<evidence type="ECO:0000313" key="9">
    <source>
        <dbReference type="EMBL" id="ODB92964.1"/>
    </source>
</evidence>
<dbReference type="SMART" id="SM00267">
    <property type="entry name" value="GGDEF"/>
    <property type="match status" value="1"/>
</dbReference>
<evidence type="ECO:0000259" key="7">
    <source>
        <dbReference type="PROSITE" id="PS50883"/>
    </source>
</evidence>
<dbReference type="STRING" id="1818881.A3196_19265"/>
<sequence length="595" mass="68071">MIDTIRNSRSELITKQTELEEEKERFKLAIDGANDGLWDWNLKTNEVYHSPRFETMLGYQVGELPNSIECWSELLHPEDTEQAHRRVKEYLGTKGEGRYENTFRMRTKSGDWRWITGRGKALFDETGTAVRFVGFNTDITKLIMQQKELRHQRDTLQFQASHDALTDLANRTLFTYQLEQGIDKAVRDNSKLALLFIDLDHFKEINDSLGHRTGDEVLKTVTLRLKQTVRAKDAIARLGGDEFTILIEDLKQDQDASRLAEKIQHKLSNPIIVDNHELYITISIGISIYPDNGKTSKDLLKNADAAMYKAKSEGRNNFQYYSAEMTAQAFERVQMETRLRMAIENDEFVVFYQPQFNGVSNRLVGMEALVRWQDPSLGLIFPSQFIPIAESTGLIVEIDRLVMKKAVAQFSEWYRKGLQPGTLSLNLSMRQLQRKDLVEFLLASLEGADCSPEWLEMEITEGHVMENPEEAIKVLSKIDSIGIKLALDDFGTGYSSLSYLKRLPITKLKIDRSFIKDLPNDTEDKAISKAVIALAKSLDLEILAEGVETIDQIEFLVENGCEVFQGFFYSKPIPVSEMEAYLEKKTWIDAEPSFV</sequence>
<dbReference type="SMART" id="SM00086">
    <property type="entry name" value="PAC"/>
    <property type="match status" value="1"/>
</dbReference>
<dbReference type="EMBL" id="LVJZ01000005">
    <property type="protein sequence ID" value="ODB92964.1"/>
    <property type="molecule type" value="Genomic_DNA"/>
</dbReference>
<dbReference type="InterPro" id="IPR035965">
    <property type="entry name" value="PAS-like_dom_sf"/>
</dbReference>
<dbReference type="InterPro" id="IPR029787">
    <property type="entry name" value="Nucleotide_cyclase"/>
</dbReference>
<dbReference type="Pfam" id="PF00990">
    <property type="entry name" value="GGDEF"/>
    <property type="match status" value="1"/>
</dbReference>
<evidence type="ECO:0000259" key="8">
    <source>
        <dbReference type="PROSITE" id="PS50887"/>
    </source>
</evidence>
<keyword evidence="3" id="KW-0973">c-di-GMP</keyword>
<comment type="cofactor">
    <cofactor evidence="1">
        <name>Mg(2+)</name>
        <dbReference type="ChEBI" id="CHEBI:18420"/>
    </cofactor>
</comment>
<proteinExistence type="predicted"/>
<evidence type="ECO:0000256" key="1">
    <source>
        <dbReference type="ARBA" id="ARBA00001946"/>
    </source>
</evidence>
<dbReference type="SUPFAM" id="SSF55073">
    <property type="entry name" value="Nucleotide cyclase"/>
    <property type="match status" value="1"/>
</dbReference>
<dbReference type="InterPro" id="IPR043128">
    <property type="entry name" value="Rev_trsase/Diguanyl_cyclase"/>
</dbReference>
<dbReference type="SUPFAM" id="SSF141868">
    <property type="entry name" value="EAL domain-like"/>
    <property type="match status" value="1"/>
</dbReference>
<dbReference type="SUPFAM" id="SSF55785">
    <property type="entry name" value="PYP-like sensor domain (PAS domain)"/>
    <property type="match status" value="1"/>
</dbReference>
<dbReference type="GO" id="GO:0071732">
    <property type="term" value="P:cellular response to nitric oxide"/>
    <property type="evidence" value="ECO:0007669"/>
    <property type="project" value="UniProtKB-ARBA"/>
</dbReference>
<comment type="catalytic activity">
    <reaction evidence="4">
        <text>3',3'-c-di-GMP + H2O = 5'-phosphoguanylyl(3'-&gt;5')guanosine + H(+)</text>
        <dbReference type="Rhea" id="RHEA:24902"/>
        <dbReference type="ChEBI" id="CHEBI:15377"/>
        <dbReference type="ChEBI" id="CHEBI:15378"/>
        <dbReference type="ChEBI" id="CHEBI:58754"/>
        <dbReference type="ChEBI" id="CHEBI:58805"/>
        <dbReference type="EC" id="3.1.4.52"/>
    </reaction>
    <physiologicalReaction direction="left-to-right" evidence="4">
        <dbReference type="Rhea" id="RHEA:24903"/>
    </physiologicalReaction>
</comment>
<evidence type="ECO:0000313" key="10">
    <source>
        <dbReference type="Proteomes" id="UP000094849"/>
    </source>
</evidence>
<dbReference type="FunFam" id="3.20.20.450:FF:000001">
    <property type="entry name" value="Cyclic di-GMP phosphodiesterase yahA"/>
    <property type="match status" value="1"/>
</dbReference>
<dbReference type="GO" id="GO:0071111">
    <property type="term" value="F:cyclic-guanylate-specific phosphodiesterase activity"/>
    <property type="evidence" value="ECO:0007669"/>
    <property type="project" value="UniProtKB-EC"/>
</dbReference>
<dbReference type="Gene3D" id="3.30.70.270">
    <property type="match status" value="1"/>
</dbReference>
<dbReference type="PANTHER" id="PTHR44757:SF2">
    <property type="entry name" value="BIOFILM ARCHITECTURE MAINTENANCE PROTEIN MBAA"/>
    <property type="match status" value="1"/>
</dbReference>
<dbReference type="Pfam" id="PF08447">
    <property type="entry name" value="PAS_3"/>
    <property type="match status" value="1"/>
</dbReference>
<evidence type="ECO:0000256" key="3">
    <source>
        <dbReference type="ARBA" id="ARBA00022636"/>
    </source>
</evidence>
<dbReference type="Proteomes" id="UP000094849">
    <property type="component" value="Unassembled WGS sequence"/>
</dbReference>
<dbReference type="InterPro" id="IPR013655">
    <property type="entry name" value="PAS_fold_3"/>
</dbReference>
<organism evidence="9 10">
    <name type="scientific">Candidatus Thiodiazotropha endoloripes</name>
    <dbReference type="NCBI Taxonomy" id="1818881"/>
    <lineage>
        <taxon>Bacteria</taxon>
        <taxon>Pseudomonadati</taxon>
        <taxon>Pseudomonadota</taxon>
        <taxon>Gammaproteobacteria</taxon>
        <taxon>Chromatiales</taxon>
        <taxon>Sedimenticolaceae</taxon>
        <taxon>Candidatus Thiodiazotropha</taxon>
    </lineage>
</organism>
<dbReference type="InterPro" id="IPR001633">
    <property type="entry name" value="EAL_dom"/>
</dbReference>
<accession>A0A1E2UHU2</accession>
<dbReference type="SMART" id="SM00052">
    <property type="entry name" value="EAL"/>
    <property type="match status" value="1"/>
</dbReference>
<evidence type="ECO:0000256" key="2">
    <source>
        <dbReference type="ARBA" id="ARBA00012282"/>
    </source>
</evidence>